<dbReference type="Pfam" id="PF15902">
    <property type="entry name" value="Sortilin-Vps10"/>
    <property type="match status" value="2"/>
</dbReference>
<evidence type="ECO:0008006" key="8">
    <source>
        <dbReference type="Google" id="ProtNLM"/>
    </source>
</evidence>
<feature type="domain" description="Sortilin N-terminal" evidence="4">
    <location>
        <begin position="560"/>
        <end position="667"/>
    </location>
</feature>
<dbReference type="NCBIfam" id="TIGR04183">
    <property type="entry name" value="Por_Secre_tail"/>
    <property type="match status" value="1"/>
</dbReference>
<evidence type="ECO:0000259" key="4">
    <source>
        <dbReference type="Pfam" id="PF15902"/>
    </source>
</evidence>
<keyword evidence="1 3" id="KW-0732">Signal</keyword>
<evidence type="ECO:0000256" key="2">
    <source>
        <dbReference type="ARBA" id="ARBA00022737"/>
    </source>
</evidence>
<name>A0A2U0I5I6_9FLAO</name>
<dbReference type="RefSeq" id="WP_116693375.1">
    <property type="nucleotide sequence ID" value="NZ_QEHR01000002.1"/>
</dbReference>
<organism evidence="6 7">
    <name type="scientific">Marixanthomonas spongiae</name>
    <dbReference type="NCBI Taxonomy" id="2174845"/>
    <lineage>
        <taxon>Bacteria</taxon>
        <taxon>Pseudomonadati</taxon>
        <taxon>Bacteroidota</taxon>
        <taxon>Flavobacteriia</taxon>
        <taxon>Flavobacteriales</taxon>
        <taxon>Flavobacteriaceae</taxon>
        <taxon>Marixanthomonas</taxon>
    </lineage>
</organism>
<dbReference type="GO" id="GO:0010411">
    <property type="term" value="P:xyloglucan metabolic process"/>
    <property type="evidence" value="ECO:0007669"/>
    <property type="project" value="TreeGrafter"/>
</dbReference>
<accession>A0A2U0I5I6</accession>
<dbReference type="PANTHER" id="PTHR43739">
    <property type="entry name" value="XYLOGLUCANASE (EUROFUNG)"/>
    <property type="match status" value="1"/>
</dbReference>
<feature type="chain" id="PRO_5015508578" description="T9SS C-terminal target domain-containing protein" evidence="3">
    <location>
        <begin position="22"/>
        <end position="830"/>
    </location>
</feature>
<feature type="domain" description="Secretion system C-terminal sorting" evidence="5">
    <location>
        <begin position="757"/>
        <end position="828"/>
    </location>
</feature>
<reference evidence="6 7" key="1">
    <citation type="submission" date="2018-04" db="EMBL/GenBank/DDBJ databases">
        <title>Marixanthomonas spongiae HN-E44 sp. nov., isolated from a marine sponge.</title>
        <authorList>
            <person name="Luo L."/>
            <person name="Zhuang L."/>
        </authorList>
    </citation>
    <scope>NUCLEOTIDE SEQUENCE [LARGE SCALE GENOMIC DNA]</scope>
    <source>
        <strain evidence="6 7">HN-E44</strain>
    </source>
</reference>
<keyword evidence="2" id="KW-0677">Repeat</keyword>
<evidence type="ECO:0000313" key="6">
    <source>
        <dbReference type="EMBL" id="PVW16359.1"/>
    </source>
</evidence>
<dbReference type="Pfam" id="PF18962">
    <property type="entry name" value="Por_Secre_tail"/>
    <property type="match status" value="1"/>
</dbReference>
<evidence type="ECO:0000256" key="1">
    <source>
        <dbReference type="ARBA" id="ARBA00022729"/>
    </source>
</evidence>
<proteinExistence type="predicted"/>
<dbReference type="SUPFAM" id="SSF110296">
    <property type="entry name" value="Oligoxyloglucan reducing end-specific cellobiohydrolase"/>
    <property type="match status" value="2"/>
</dbReference>
<keyword evidence="7" id="KW-1185">Reference proteome</keyword>
<dbReference type="InterPro" id="IPR015943">
    <property type="entry name" value="WD40/YVTN_repeat-like_dom_sf"/>
</dbReference>
<comment type="caution">
    <text evidence="6">The sequence shown here is derived from an EMBL/GenBank/DDBJ whole genome shotgun (WGS) entry which is preliminary data.</text>
</comment>
<dbReference type="Proteomes" id="UP000245962">
    <property type="component" value="Unassembled WGS sequence"/>
</dbReference>
<dbReference type="OrthoDB" id="9757947at2"/>
<protein>
    <recommendedName>
        <fullName evidence="8">T9SS C-terminal target domain-containing protein</fullName>
    </recommendedName>
</protein>
<dbReference type="InterPro" id="IPR031778">
    <property type="entry name" value="Sortilin_N"/>
</dbReference>
<dbReference type="EMBL" id="QEHR01000002">
    <property type="protein sequence ID" value="PVW16359.1"/>
    <property type="molecule type" value="Genomic_DNA"/>
</dbReference>
<feature type="domain" description="Sortilin N-terminal" evidence="4">
    <location>
        <begin position="151"/>
        <end position="264"/>
    </location>
</feature>
<dbReference type="CDD" id="cd15482">
    <property type="entry name" value="Sialidase_non-viral"/>
    <property type="match status" value="1"/>
</dbReference>
<evidence type="ECO:0000259" key="5">
    <source>
        <dbReference type="Pfam" id="PF18962"/>
    </source>
</evidence>
<evidence type="ECO:0000313" key="7">
    <source>
        <dbReference type="Proteomes" id="UP000245962"/>
    </source>
</evidence>
<dbReference type="PANTHER" id="PTHR43739:SF5">
    <property type="entry name" value="EXO-ALPHA-SIALIDASE"/>
    <property type="match status" value="1"/>
</dbReference>
<dbReference type="InterPro" id="IPR026444">
    <property type="entry name" value="Secre_tail"/>
</dbReference>
<dbReference type="InterPro" id="IPR052025">
    <property type="entry name" value="Xyloglucanase_GH74"/>
</dbReference>
<sequence length="830" mass="90384">MMRFKLLLIAVFALMATTAFSQEYLKMIDAGTYKVQDIIDSAETYFAGKDKGRGTGYKQFKRWEYNALRLQNENGYITPAVENIKELQRYNAYLNRTADSREVLNDNWTELGPTNWNATSGWNPGVGRITGFAVEAANNDHIIIGANTGGVWKTTNGGQDWTPLNDNFTNLSVYAVTMDPTDADTYFFGSTSGMIFKSTDAGATWNLLADISNSLINKIVINPDNTDIIFASSQNAGTYRSTDGGANWQQVTSDSRSYDVEFKADDTSVVYASGNGFYKSTDGGATFTQVGGFSSGPKMIGVSADDSSVVYVLEATNGGTFGGFYVSNDAGDSFTELNHSGKNYFGYSTTAQDNRGQAPRDMDIAVNPTDASEVHIAGILTWRSTNGGVTFNITSDWIPGNAAGANIGYCHADVDVMEFVGTTLFLGTDGGIFKADDTNNVNANYYTDLTEGLGIRQFYKIGVSQTPDIIVTGGSQDNGSSVYTEVTGWRDWLGADGMEGFVDYDNSNYLYGTSQNGVLYRSSNGGASYVGLNEPASGNWVTPFEQDPVVPATLYTGYGRVYKSVNRGNSWSSISQSFGGNLDNLKIAPSNNQVMYASRSSTFYKTNDGGATNWDSNTIQGSGRINYIAVHPTNPNKVAVAVASNNKVMVSNDGGETWEGYRKNLPNFSALSIVWDDNGADGLYLGMNYGIYYIDNELNEWQPYGNNIPNVQVNELEINNETDMIYAATYGRGLWASPVEVPTLGVEDKISEENIQIFPNPANDELNLKLSQNLEADIRIFDTLGKLVVYQPNVSITGTHTIPVSGLNKGIYFVRLNTEAGTVTKKFIKN</sequence>
<gene>
    <name evidence="6" type="ORF">DDV96_03615</name>
</gene>
<feature type="signal peptide" evidence="3">
    <location>
        <begin position="1"/>
        <end position="21"/>
    </location>
</feature>
<dbReference type="AlphaFoldDB" id="A0A2U0I5I6"/>
<evidence type="ECO:0000256" key="3">
    <source>
        <dbReference type="SAM" id="SignalP"/>
    </source>
</evidence>
<dbReference type="Gene3D" id="2.130.10.10">
    <property type="entry name" value="YVTN repeat-like/Quinoprotein amine dehydrogenase"/>
    <property type="match status" value="5"/>
</dbReference>